<feature type="transmembrane region" description="Helical" evidence="1">
    <location>
        <begin position="131"/>
        <end position="152"/>
    </location>
</feature>
<dbReference type="KEGG" id="sla:SERLADRAFT_469242"/>
<name>F8NZQ2_SERL9</name>
<dbReference type="HOGENOM" id="CLU_044614_3_3_1"/>
<feature type="transmembrane region" description="Helical" evidence="1">
    <location>
        <begin position="50"/>
        <end position="71"/>
    </location>
</feature>
<evidence type="ECO:0000313" key="2">
    <source>
        <dbReference type="EMBL" id="EGO23383.1"/>
    </source>
</evidence>
<dbReference type="EMBL" id="GL945435">
    <property type="protein sequence ID" value="EGO23383.1"/>
    <property type="molecule type" value="Genomic_DNA"/>
</dbReference>
<feature type="transmembrane region" description="Helical" evidence="1">
    <location>
        <begin position="215"/>
        <end position="236"/>
    </location>
</feature>
<evidence type="ECO:0000313" key="3">
    <source>
        <dbReference type="Proteomes" id="UP000008064"/>
    </source>
</evidence>
<sequence>MTQLHGIPMDKAGLLSITLEAILYGFSVLMFILTMWSSLHRHKNSDGSPYMMIVAWALLILSTAHMVIDLLRLEEAFVEYRDTFPGGPIAFFSDIKLWGVVSKNVLYTLQTMLGDGVVIYRCYVVWQSWRIAVFPILLWISVATTGFGLIIAQTTGTEAYALTKSTGAWIPAFFASSMATNLLSTSLLAYRIWMIDRNSAKYRLESSLLWPVVRIVLDAGLLYTSALLPALVSFLANDRGMYVLLDMIMPIISITFYMVIIRITLASPRSVGGMQSTTRTSRSSQGPQLFSLAPIQFHATQPTTTGASIDLTLHNHSAKDISLPKVERDEVV</sequence>
<dbReference type="GeneID" id="18819568"/>
<organism evidence="3">
    <name type="scientific">Serpula lacrymans var. lacrymans (strain S7.9)</name>
    <name type="common">Dry rot fungus</name>
    <dbReference type="NCBI Taxonomy" id="578457"/>
    <lineage>
        <taxon>Eukaryota</taxon>
        <taxon>Fungi</taxon>
        <taxon>Dikarya</taxon>
        <taxon>Basidiomycota</taxon>
        <taxon>Agaricomycotina</taxon>
        <taxon>Agaricomycetes</taxon>
        <taxon>Agaricomycetidae</taxon>
        <taxon>Boletales</taxon>
        <taxon>Coniophorineae</taxon>
        <taxon>Serpulaceae</taxon>
        <taxon>Serpula</taxon>
    </lineage>
</organism>
<keyword evidence="1" id="KW-1133">Transmembrane helix</keyword>
<accession>F8NZQ2</accession>
<dbReference type="Proteomes" id="UP000008064">
    <property type="component" value="Unassembled WGS sequence"/>
</dbReference>
<feature type="transmembrane region" description="Helical" evidence="1">
    <location>
        <begin position="172"/>
        <end position="194"/>
    </location>
</feature>
<feature type="transmembrane region" description="Helical" evidence="1">
    <location>
        <begin position="242"/>
        <end position="265"/>
    </location>
</feature>
<keyword evidence="1" id="KW-0472">Membrane</keyword>
<dbReference type="RefSeq" id="XP_007319145.1">
    <property type="nucleotide sequence ID" value="XM_007319083.1"/>
</dbReference>
<dbReference type="OrthoDB" id="3354175at2759"/>
<proteinExistence type="predicted"/>
<feature type="transmembrane region" description="Helical" evidence="1">
    <location>
        <begin position="12"/>
        <end position="38"/>
    </location>
</feature>
<protein>
    <submittedName>
        <fullName evidence="2">Uncharacterized protein</fullName>
    </submittedName>
</protein>
<dbReference type="AlphaFoldDB" id="F8NZQ2"/>
<gene>
    <name evidence="2" type="ORF">SERLADRAFT_469242</name>
</gene>
<keyword evidence="1" id="KW-0812">Transmembrane</keyword>
<evidence type="ECO:0000256" key="1">
    <source>
        <dbReference type="SAM" id="Phobius"/>
    </source>
</evidence>
<reference evidence="3" key="1">
    <citation type="journal article" date="2011" name="Science">
        <title>The plant cell wall-decomposing machinery underlies the functional diversity of forest fungi.</title>
        <authorList>
            <person name="Eastwood D.C."/>
            <person name="Floudas D."/>
            <person name="Binder M."/>
            <person name="Majcherczyk A."/>
            <person name="Schneider P."/>
            <person name="Aerts A."/>
            <person name="Asiegbu F.O."/>
            <person name="Baker S.E."/>
            <person name="Barry K."/>
            <person name="Bendiksby M."/>
            <person name="Blumentritt M."/>
            <person name="Coutinho P.M."/>
            <person name="Cullen D."/>
            <person name="de Vries R.P."/>
            <person name="Gathman A."/>
            <person name="Goodell B."/>
            <person name="Henrissat B."/>
            <person name="Ihrmark K."/>
            <person name="Kauserud H."/>
            <person name="Kohler A."/>
            <person name="LaButti K."/>
            <person name="Lapidus A."/>
            <person name="Lavin J.L."/>
            <person name="Lee Y.-H."/>
            <person name="Lindquist E."/>
            <person name="Lilly W."/>
            <person name="Lucas S."/>
            <person name="Morin E."/>
            <person name="Murat C."/>
            <person name="Oguiza J.A."/>
            <person name="Park J."/>
            <person name="Pisabarro A.G."/>
            <person name="Riley R."/>
            <person name="Rosling A."/>
            <person name="Salamov A."/>
            <person name="Schmidt O."/>
            <person name="Schmutz J."/>
            <person name="Skrede I."/>
            <person name="Stenlid J."/>
            <person name="Wiebenga A."/>
            <person name="Xie X."/>
            <person name="Kuees U."/>
            <person name="Hibbett D.S."/>
            <person name="Hoffmeister D."/>
            <person name="Hoegberg N."/>
            <person name="Martin F."/>
            <person name="Grigoriev I.V."/>
            <person name="Watkinson S.C."/>
        </authorList>
    </citation>
    <scope>NUCLEOTIDE SEQUENCE [LARGE SCALE GENOMIC DNA]</scope>
    <source>
        <strain evidence="3">S7.9</strain>
    </source>
</reference>